<keyword evidence="8 10" id="KW-1133">Transmembrane helix</keyword>
<organism evidence="12 13">
    <name type="scientific">Rhodobium gokarnense</name>
    <dbReference type="NCBI Taxonomy" id="364296"/>
    <lineage>
        <taxon>Bacteria</taxon>
        <taxon>Pseudomonadati</taxon>
        <taxon>Pseudomonadota</taxon>
        <taxon>Alphaproteobacteria</taxon>
        <taxon>Hyphomicrobiales</taxon>
        <taxon>Rhodobiaceae</taxon>
        <taxon>Rhodobium</taxon>
    </lineage>
</organism>
<dbReference type="InterPro" id="IPR004812">
    <property type="entry name" value="Efflux_drug-R_Bcr/CmlA"/>
</dbReference>
<evidence type="ECO:0000259" key="11">
    <source>
        <dbReference type="PROSITE" id="PS50850"/>
    </source>
</evidence>
<dbReference type="EMBL" id="JAOQNS010000012">
    <property type="protein sequence ID" value="MCW2309499.1"/>
    <property type="molecule type" value="Genomic_DNA"/>
</dbReference>
<comment type="similarity">
    <text evidence="3 10">Belongs to the major facilitator superfamily. Bcr/CmlA family.</text>
</comment>
<feature type="transmembrane region" description="Helical" evidence="10">
    <location>
        <begin position="12"/>
        <end position="29"/>
    </location>
</feature>
<evidence type="ECO:0000256" key="4">
    <source>
        <dbReference type="ARBA" id="ARBA00007520"/>
    </source>
</evidence>
<comment type="caution">
    <text evidence="12">The sequence shown here is derived from an EMBL/GenBank/DDBJ whole genome shotgun (WGS) entry which is preliminary data.</text>
</comment>
<feature type="transmembrane region" description="Helical" evidence="10">
    <location>
        <begin position="169"/>
        <end position="188"/>
    </location>
</feature>
<evidence type="ECO:0000256" key="6">
    <source>
        <dbReference type="ARBA" id="ARBA00022475"/>
    </source>
</evidence>
<dbReference type="Gene3D" id="1.20.1720.10">
    <property type="entry name" value="Multidrug resistance protein D"/>
    <property type="match status" value="1"/>
</dbReference>
<comment type="similarity">
    <text evidence="4">Belongs to the major facilitator superfamily. TCR/Tet family.</text>
</comment>
<evidence type="ECO:0000313" key="12">
    <source>
        <dbReference type="EMBL" id="MCW2309499.1"/>
    </source>
</evidence>
<feature type="transmembrane region" description="Helical" evidence="10">
    <location>
        <begin position="49"/>
        <end position="68"/>
    </location>
</feature>
<dbReference type="Proteomes" id="UP001209755">
    <property type="component" value="Unassembled WGS sequence"/>
</dbReference>
<protein>
    <recommendedName>
        <fullName evidence="10">Bcr/CflA family efflux transporter</fullName>
    </recommendedName>
</protein>
<feature type="transmembrane region" description="Helical" evidence="10">
    <location>
        <begin position="138"/>
        <end position="157"/>
    </location>
</feature>
<accession>A0ABT3HGP9</accession>
<comment type="subcellular location">
    <subcellularLocation>
        <location evidence="10">Cell inner membrane</location>
        <topology evidence="10">Multi-pass membrane protein</topology>
    </subcellularLocation>
    <subcellularLocation>
        <location evidence="2">Cell membrane</location>
        <topology evidence="2">Multi-pass membrane protein</topology>
    </subcellularLocation>
</comment>
<dbReference type="Pfam" id="PF07690">
    <property type="entry name" value="MFS_1"/>
    <property type="match status" value="1"/>
</dbReference>
<dbReference type="NCBIfam" id="TIGR00710">
    <property type="entry name" value="efflux_Bcr_CflA"/>
    <property type="match status" value="1"/>
</dbReference>
<evidence type="ECO:0000256" key="8">
    <source>
        <dbReference type="ARBA" id="ARBA00022989"/>
    </source>
</evidence>
<evidence type="ECO:0000256" key="5">
    <source>
        <dbReference type="ARBA" id="ARBA00022448"/>
    </source>
</evidence>
<dbReference type="InterPro" id="IPR005829">
    <property type="entry name" value="Sugar_transporter_CS"/>
</dbReference>
<dbReference type="PROSITE" id="PS00216">
    <property type="entry name" value="SUGAR_TRANSPORT_1"/>
    <property type="match status" value="1"/>
</dbReference>
<evidence type="ECO:0000256" key="9">
    <source>
        <dbReference type="ARBA" id="ARBA00023136"/>
    </source>
</evidence>
<name>A0ABT3HGP9_9HYPH</name>
<dbReference type="PRINTS" id="PR01035">
    <property type="entry name" value="TCRTETA"/>
</dbReference>
<feature type="transmembrane region" description="Helical" evidence="10">
    <location>
        <begin position="310"/>
        <end position="330"/>
    </location>
</feature>
<keyword evidence="7 10" id="KW-0812">Transmembrane</keyword>
<feature type="transmembrane region" description="Helical" evidence="10">
    <location>
        <begin position="222"/>
        <end position="241"/>
    </location>
</feature>
<dbReference type="RefSeq" id="WP_264603070.1">
    <property type="nucleotide sequence ID" value="NZ_JAOQNS010000012.1"/>
</dbReference>
<dbReference type="InterPro" id="IPR036259">
    <property type="entry name" value="MFS_trans_sf"/>
</dbReference>
<evidence type="ECO:0000256" key="1">
    <source>
        <dbReference type="ARBA" id="ARBA00003279"/>
    </source>
</evidence>
<sequence>MPPAVADTSIRPPSLAILIAVSWINPLALNIFVPSMPGMIVALDTSAEVVQLTLSLYLGAVAVSQLILGPLSDMFGRRPVVLAGMALFIVSSLICAMAGSVEVLIAGRILQAAGGCSGIVLARSIVRDLFEQEKAASMIGYVTAGMAIAPLFAPAIGGVLDQFFGWRSSFFFVAALGVAVLIAAWFNLSETNANRGRSSGFGRMFDGFAILARYPLFWAHSLTLMMTTAVFFGFLGAAPFISSHVMHLTPSQYGFYFALIGVGYMTGNMFSGRYASRIGTRRLIGIGTVFALIAALVMLAGFLANFFHPIAMFGPMLFIGMANGMVIPATMSGAVSVRPDRAGAASGLAGSLQIGGGAIASYMITTLITTESGEIIALPLAVAATSFASAALVCGMATRFLHRSD</sequence>
<keyword evidence="9 10" id="KW-0472">Membrane</keyword>
<dbReference type="SUPFAM" id="SSF103473">
    <property type="entry name" value="MFS general substrate transporter"/>
    <property type="match status" value="1"/>
</dbReference>
<dbReference type="PROSITE" id="PS50850">
    <property type="entry name" value="MFS"/>
    <property type="match status" value="1"/>
</dbReference>
<dbReference type="InterPro" id="IPR020846">
    <property type="entry name" value="MFS_dom"/>
</dbReference>
<evidence type="ECO:0000313" key="13">
    <source>
        <dbReference type="Proteomes" id="UP001209755"/>
    </source>
</evidence>
<feature type="transmembrane region" description="Helical" evidence="10">
    <location>
        <begin position="376"/>
        <end position="401"/>
    </location>
</feature>
<dbReference type="InterPro" id="IPR001958">
    <property type="entry name" value="Tet-R_TetA/multi-R_MdtG-like"/>
</dbReference>
<dbReference type="CDD" id="cd17320">
    <property type="entry name" value="MFS_MdfA_MDR_like"/>
    <property type="match status" value="1"/>
</dbReference>
<dbReference type="InterPro" id="IPR011701">
    <property type="entry name" value="MFS"/>
</dbReference>
<keyword evidence="6" id="KW-1003">Cell membrane</keyword>
<gene>
    <name evidence="12" type="ORF">M2319_003853</name>
</gene>
<evidence type="ECO:0000256" key="10">
    <source>
        <dbReference type="RuleBase" id="RU365088"/>
    </source>
</evidence>
<feature type="transmembrane region" description="Helical" evidence="10">
    <location>
        <begin position="253"/>
        <end position="271"/>
    </location>
</feature>
<feature type="transmembrane region" description="Helical" evidence="10">
    <location>
        <begin position="105"/>
        <end position="126"/>
    </location>
</feature>
<keyword evidence="5 10" id="KW-0813">Transport</keyword>
<feature type="domain" description="Major facilitator superfamily (MFS) profile" evidence="11">
    <location>
        <begin position="14"/>
        <end position="405"/>
    </location>
</feature>
<evidence type="ECO:0000256" key="3">
    <source>
        <dbReference type="ARBA" id="ARBA00006236"/>
    </source>
</evidence>
<evidence type="ECO:0000256" key="7">
    <source>
        <dbReference type="ARBA" id="ARBA00022692"/>
    </source>
</evidence>
<proteinExistence type="inferred from homology"/>
<feature type="transmembrane region" description="Helical" evidence="10">
    <location>
        <begin position="80"/>
        <end position="99"/>
    </location>
</feature>
<dbReference type="PANTHER" id="PTHR43124">
    <property type="entry name" value="PURINE EFFLUX PUMP PBUE"/>
    <property type="match status" value="1"/>
</dbReference>
<dbReference type="InterPro" id="IPR050189">
    <property type="entry name" value="MFS_Efflux_Transporters"/>
</dbReference>
<comment type="function">
    <text evidence="1">Resistance to tetracycline by an active tetracycline efflux. This is an energy-dependent process that decreases the accumulation of the antibiotic in whole cells. This protein functions as a metal-tetracycline/H(+) antiporter.</text>
</comment>
<feature type="transmembrane region" description="Helical" evidence="10">
    <location>
        <begin position="342"/>
        <end position="364"/>
    </location>
</feature>
<reference evidence="13" key="1">
    <citation type="submission" date="2023-07" db="EMBL/GenBank/DDBJ databases">
        <title>Genome sequencing of Purple Non-Sulfur Bacteria from various extreme environments.</title>
        <authorList>
            <person name="Mayer M."/>
        </authorList>
    </citation>
    <scope>NUCLEOTIDE SEQUENCE [LARGE SCALE GENOMIC DNA]</scope>
    <source>
        <strain evidence="13">DSM 17935</strain>
    </source>
</reference>
<evidence type="ECO:0000256" key="2">
    <source>
        <dbReference type="ARBA" id="ARBA00004651"/>
    </source>
</evidence>
<keyword evidence="13" id="KW-1185">Reference proteome</keyword>
<feature type="transmembrane region" description="Helical" evidence="10">
    <location>
        <begin position="283"/>
        <end position="304"/>
    </location>
</feature>
<keyword evidence="10" id="KW-0997">Cell inner membrane</keyword>
<dbReference type="PANTHER" id="PTHR43124:SF3">
    <property type="entry name" value="CHLORAMPHENICOL EFFLUX PUMP RV0191"/>
    <property type="match status" value="1"/>
</dbReference>